<sequence length="344" mass="39903">MYTITKIGQLKTTIPLFLLMSLLIFILLIYKFIIYQRQMKRKLFETGSQIEINEQQLMITNQTGGKMILPLEKLTKVKESNKWFFLYFQENTFIPISKDAIHSLDLFGQYIKGTKSKKLIWKPMVILFVLITIIGLYFVGNNAVNFNGALAWKINEWKTDTKVKLKNDNFYQTKLTGIIDSVKSKIKLEPYLMTNDLEIKFAKDGTITSIETYIYGYDKNKKLQSGYLVYYDKTKSNKLTVHKQDWNGDGTTKYEQDNDLSIVIKMLNSIPVEDEVKQWNEDNLAVMYKGIRSWGYNTNGIQFIGENGKIRIPSSITAEIIGPTISLYVPGKENMITPKRYVFK</sequence>
<evidence type="ECO:0000256" key="1">
    <source>
        <dbReference type="SAM" id="Phobius"/>
    </source>
</evidence>
<evidence type="ECO:0000313" key="3">
    <source>
        <dbReference type="EMBL" id="QQZ07710.1"/>
    </source>
</evidence>
<accession>A0ABX7DX64</accession>
<reference evidence="3 4" key="1">
    <citation type="submission" date="2020-11" db="EMBL/GenBank/DDBJ databases">
        <title>Taxonomic evaluation of the Bacillus sporothermodurans group of bacteria based on whole genome sequences.</title>
        <authorList>
            <person name="Fiedler G."/>
            <person name="Herbstmann A.-D."/>
            <person name="Doll E."/>
            <person name="Wenning M."/>
            <person name="Brinks E."/>
            <person name="Kabisch J."/>
            <person name="Breitenwieser F."/>
            <person name="Lappann M."/>
            <person name="Boehnlein C."/>
            <person name="Franz C."/>
        </authorList>
    </citation>
    <scope>NUCLEOTIDE SEQUENCE [LARGE SCALE GENOMIC DNA]</scope>
    <source>
        <strain evidence="3 4">JCM 19841</strain>
    </source>
</reference>
<name>A0ABX7DX64_9BACI</name>
<keyword evidence="1" id="KW-0472">Membrane</keyword>
<keyword evidence="4" id="KW-1185">Reference proteome</keyword>
<dbReference type="RefSeq" id="WP_202776544.1">
    <property type="nucleotide sequence ID" value="NZ_CP065425.1"/>
</dbReference>
<feature type="domain" description="YcxB-like C-terminal" evidence="2">
    <location>
        <begin position="53"/>
        <end position="107"/>
    </location>
</feature>
<evidence type="ECO:0000313" key="4">
    <source>
        <dbReference type="Proteomes" id="UP000595691"/>
    </source>
</evidence>
<organism evidence="3 4">
    <name type="scientific">Heyndrickxia vini</name>
    <dbReference type="NCBI Taxonomy" id="1476025"/>
    <lineage>
        <taxon>Bacteria</taxon>
        <taxon>Bacillati</taxon>
        <taxon>Bacillota</taxon>
        <taxon>Bacilli</taxon>
        <taxon>Bacillales</taxon>
        <taxon>Bacillaceae</taxon>
        <taxon>Heyndrickxia</taxon>
    </lineage>
</organism>
<proteinExistence type="predicted"/>
<dbReference type="EMBL" id="CP065425">
    <property type="protein sequence ID" value="QQZ07710.1"/>
    <property type="molecule type" value="Genomic_DNA"/>
</dbReference>
<evidence type="ECO:0000259" key="2">
    <source>
        <dbReference type="Pfam" id="PF14317"/>
    </source>
</evidence>
<feature type="transmembrane region" description="Helical" evidence="1">
    <location>
        <begin position="12"/>
        <end position="33"/>
    </location>
</feature>
<keyword evidence="1" id="KW-1133">Transmembrane helix</keyword>
<protein>
    <submittedName>
        <fullName evidence="3">YcxB family protein</fullName>
    </submittedName>
</protein>
<gene>
    <name evidence="3" type="ORF">I5776_11445</name>
</gene>
<dbReference type="Proteomes" id="UP000595691">
    <property type="component" value="Chromosome"/>
</dbReference>
<keyword evidence="1" id="KW-0812">Transmembrane</keyword>
<dbReference type="InterPro" id="IPR025588">
    <property type="entry name" value="YcxB-like_C"/>
</dbReference>
<dbReference type="Pfam" id="PF14317">
    <property type="entry name" value="YcxB"/>
    <property type="match status" value="1"/>
</dbReference>
<feature type="transmembrane region" description="Helical" evidence="1">
    <location>
        <begin position="119"/>
        <end position="139"/>
    </location>
</feature>